<accession>A0A9D9N3B2</accession>
<reference evidence="2" key="1">
    <citation type="submission" date="2020-10" db="EMBL/GenBank/DDBJ databases">
        <authorList>
            <person name="Gilroy R."/>
        </authorList>
    </citation>
    <scope>NUCLEOTIDE SEQUENCE</scope>
    <source>
        <strain evidence="2">G3-3990</strain>
    </source>
</reference>
<dbReference type="EMBL" id="JADIMG010000006">
    <property type="protein sequence ID" value="MBO8458911.1"/>
    <property type="molecule type" value="Genomic_DNA"/>
</dbReference>
<reference evidence="2" key="2">
    <citation type="journal article" date="2021" name="PeerJ">
        <title>Extensive microbial diversity within the chicken gut microbiome revealed by metagenomics and culture.</title>
        <authorList>
            <person name="Gilroy R."/>
            <person name="Ravi A."/>
            <person name="Getino M."/>
            <person name="Pursley I."/>
            <person name="Horton D.L."/>
            <person name="Alikhan N.F."/>
            <person name="Baker D."/>
            <person name="Gharbi K."/>
            <person name="Hall N."/>
            <person name="Watson M."/>
            <person name="Adriaenssens E.M."/>
            <person name="Foster-Nyarko E."/>
            <person name="Jarju S."/>
            <person name="Secka A."/>
            <person name="Antonio M."/>
            <person name="Oren A."/>
            <person name="Chaudhuri R.R."/>
            <person name="La Ragione R."/>
            <person name="Hildebrand F."/>
            <person name="Pallen M.J."/>
        </authorList>
    </citation>
    <scope>NUCLEOTIDE SEQUENCE</scope>
    <source>
        <strain evidence="2">G3-3990</strain>
    </source>
</reference>
<keyword evidence="1" id="KW-1133">Transmembrane helix</keyword>
<gene>
    <name evidence="2" type="ORF">IAA73_01040</name>
</gene>
<comment type="caution">
    <text evidence="2">The sequence shown here is derived from an EMBL/GenBank/DDBJ whole genome shotgun (WGS) entry which is preliminary data.</text>
</comment>
<keyword evidence="1" id="KW-0812">Transmembrane</keyword>
<name>A0A9D9N3B2_9BACT</name>
<dbReference type="AlphaFoldDB" id="A0A9D9N3B2"/>
<evidence type="ECO:0000313" key="2">
    <source>
        <dbReference type="EMBL" id="MBO8458911.1"/>
    </source>
</evidence>
<dbReference type="Proteomes" id="UP000823641">
    <property type="component" value="Unassembled WGS sequence"/>
</dbReference>
<protein>
    <recommendedName>
        <fullName evidence="4">AsmA-like C-terminal domain-containing protein</fullName>
    </recommendedName>
</protein>
<keyword evidence="1" id="KW-0472">Membrane</keyword>
<evidence type="ECO:0000313" key="3">
    <source>
        <dbReference type="Proteomes" id="UP000823641"/>
    </source>
</evidence>
<evidence type="ECO:0008006" key="4">
    <source>
        <dbReference type="Google" id="ProtNLM"/>
    </source>
</evidence>
<feature type="transmembrane region" description="Helical" evidence="1">
    <location>
        <begin position="7"/>
        <end position="31"/>
    </location>
</feature>
<organism evidence="2 3">
    <name type="scientific">Candidatus Gallipaludibacter merdavium</name>
    <dbReference type="NCBI Taxonomy" id="2840839"/>
    <lineage>
        <taxon>Bacteria</taxon>
        <taxon>Pseudomonadati</taxon>
        <taxon>Bacteroidota</taxon>
        <taxon>Bacteroidia</taxon>
        <taxon>Bacteroidales</taxon>
        <taxon>Candidatus Gallipaludibacter</taxon>
    </lineage>
</organism>
<sequence length="1043" mass="115295">MKKALKIAGITIGSLLGLLVIAVAIVVWLVFTPARLTPIVRNFADKIITCPYEIGQVELTFFSTFPQFMLGIDNVTLIHPQMGAPSDTVLHVDRLSADINLRKLWKDNAIDLHELTLNGADICLFTDSLGNANYDVFASDTTQQTEDTTAFSLPFGAIQLRQITLEKANITYVDEQGGIYASTRGTQGQLALQLQDNDAEGQITFSIPSLSVEMGGTSYLSQANLALQLDLNALLDKRELTIKNALIALNEQFRLQLTGTAALPENGDIRTDLQVNMAEWPIGELLQLIPDTFQHMLNDLQADGILSLNAHAHGIYNDSTMPLVDATLQFKQGQVNYPALPYQLQAVDADLAAHINLNDSTDNSAVINGLYAETLGSSLRLTGRIDQLMADMDCDVQLTTDLHLPDLKPVLPKDLVAQLNGRTQGNITAKFRMSQLEKQDFEHILLNGKLTFQQLDAVYQNMTVTAPRLECSFQMPNSSTKNKDLRFLGAQLAWNELSFAQGDSLSMETGKTTLSAQTSNLLDGQSLMAACNIQSEKLHAVMDNINAQLTQPDVNASITMDLTDSLAVPTIKAQLALQELNGTMDTMSVMLQQPQLNATLRPTKRDKHEPILNVDYNGKVLQLAMGEAVKVDAQSLGLKVNARHKTGKDNILLEWNPRVSVDLQQGNVAMADFPETIHIPEIVFDYSNRKFTITDSRIQLGNSDFQLKGDVHNINKFMAGTGLLVGELDFVSTTTDVNQLMALVSGLGSTDEELTDEDTQTTELVSNDSTQEESMPFIVPKGVDLTLNTKIDKALVGEQVATNLGGKLYIKDGILVLEEMGFICDAARLQLTAMYKSPRPNHLYVGLDYHMMDIQIEELVDMIPQVDSILPMLRSFRGKGEFHLAAETNLNRHYELKMSTLRGAASIYGKDLVLLDGETFSQIAKLMMFKKKTENKIDSISAEATVFRNEVDIFPFLVSMDKYKVALGGRHNLDMTFDYHLSLLSPLRIGVNVSGSLDDLKIGLSKCKYAEDFKPVERKVVETQNMSFRQMIRNALTSTVKEE</sequence>
<evidence type="ECO:0000256" key="1">
    <source>
        <dbReference type="SAM" id="Phobius"/>
    </source>
</evidence>
<proteinExistence type="predicted"/>